<dbReference type="NCBIfam" id="NF045485">
    <property type="entry name" value="FPPsyn"/>
    <property type="match status" value="1"/>
</dbReference>
<gene>
    <name evidence="13" type="ORF">ERL59_01360</name>
</gene>
<dbReference type="InterPro" id="IPR033749">
    <property type="entry name" value="Polyprenyl_synt_CS"/>
</dbReference>
<dbReference type="PROSITE" id="PS00723">
    <property type="entry name" value="POLYPRENYL_SYNTHASE_1"/>
    <property type="match status" value="1"/>
</dbReference>
<evidence type="ECO:0000256" key="3">
    <source>
        <dbReference type="ARBA" id="ARBA00012439"/>
    </source>
</evidence>
<evidence type="ECO:0000256" key="2">
    <source>
        <dbReference type="ARBA" id="ARBA00006706"/>
    </source>
</evidence>
<protein>
    <recommendedName>
        <fullName evidence="4">Farnesyl diphosphate synthase</fullName>
        <ecNumber evidence="3">2.5.1.10</ecNumber>
    </recommendedName>
    <alternativeName>
        <fullName evidence="10">(2E,6E)-farnesyl diphosphate synthase</fullName>
    </alternativeName>
    <alternativeName>
        <fullName evidence="9">Geranyltranstransferase</fullName>
    </alternativeName>
</protein>
<dbReference type="FunFam" id="1.10.600.10:FF:000001">
    <property type="entry name" value="Geranylgeranyl diphosphate synthase"/>
    <property type="match status" value="1"/>
</dbReference>
<dbReference type="GO" id="GO:0005737">
    <property type="term" value="C:cytoplasm"/>
    <property type="evidence" value="ECO:0007669"/>
    <property type="project" value="UniProtKB-ARBA"/>
</dbReference>
<evidence type="ECO:0000256" key="8">
    <source>
        <dbReference type="ARBA" id="ARBA00023229"/>
    </source>
</evidence>
<dbReference type="InterPro" id="IPR000092">
    <property type="entry name" value="Polyprenyl_synt"/>
</dbReference>
<dbReference type="EC" id="2.5.1.10" evidence="3"/>
<evidence type="ECO:0000313" key="13">
    <source>
        <dbReference type="EMBL" id="NBI27617.1"/>
    </source>
</evidence>
<dbReference type="PANTHER" id="PTHR43281:SF1">
    <property type="entry name" value="FARNESYL DIPHOSPHATE SYNTHASE"/>
    <property type="match status" value="1"/>
</dbReference>
<dbReference type="AlphaFoldDB" id="A0A6N9PX89"/>
<organism evidence="13 14">
    <name type="scientific">Chengkuizengella marina</name>
    <dbReference type="NCBI Taxonomy" id="2507566"/>
    <lineage>
        <taxon>Bacteria</taxon>
        <taxon>Bacillati</taxon>
        <taxon>Bacillota</taxon>
        <taxon>Bacilli</taxon>
        <taxon>Bacillales</taxon>
        <taxon>Paenibacillaceae</taxon>
        <taxon>Chengkuizengella</taxon>
    </lineage>
</organism>
<comment type="caution">
    <text evidence="13">The sequence shown here is derived from an EMBL/GenBank/DDBJ whole genome shotgun (WGS) entry which is preliminary data.</text>
</comment>
<dbReference type="Gene3D" id="1.10.600.10">
    <property type="entry name" value="Farnesyl Diphosphate Synthase"/>
    <property type="match status" value="1"/>
</dbReference>
<evidence type="ECO:0000256" key="12">
    <source>
        <dbReference type="RuleBase" id="RU004466"/>
    </source>
</evidence>
<keyword evidence="5 12" id="KW-0808">Transferase</keyword>
<dbReference type="EMBL" id="SIJB01000004">
    <property type="protein sequence ID" value="NBI27617.1"/>
    <property type="molecule type" value="Genomic_DNA"/>
</dbReference>
<keyword evidence="14" id="KW-1185">Reference proteome</keyword>
<evidence type="ECO:0000256" key="7">
    <source>
        <dbReference type="ARBA" id="ARBA00022842"/>
    </source>
</evidence>
<dbReference type="SFLD" id="SFLDG01017">
    <property type="entry name" value="Polyprenyl_Transferase_Like"/>
    <property type="match status" value="1"/>
</dbReference>
<keyword evidence="8" id="KW-0414">Isoprene biosynthesis</keyword>
<dbReference type="GO" id="GO:0016114">
    <property type="term" value="P:terpenoid biosynthetic process"/>
    <property type="evidence" value="ECO:0007669"/>
    <property type="project" value="UniProtKB-ARBA"/>
</dbReference>
<proteinExistence type="inferred from homology"/>
<dbReference type="GO" id="GO:0004337">
    <property type="term" value="F:(2E,6E)-farnesyl diphosphate synthase activity"/>
    <property type="evidence" value="ECO:0007669"/>
    <property type="project" value="UniProtKB-EC"/>
</dbReference>
<dbReference type="CDD" id="cd00685">
    <property type="entry name" value="Trans_IPPS_HT"/>
    <property type="match status" value="1"/>
</dbReference>
<keyword evidence="6" id="KW-0479">Metal-binding</keyword>
<evidence type="ECO:0000256" key="10">
    <source>
        <dbReference type="ARBA" id="ARBA00032873"/>
    </source>
</evidence>
<dbReference type="SFLD" id="SFLDS00005">
    <property type="entry name" value="Isoprenoid_Synthase_Type_I"/>
    <property type="match status" value="1"/>
</dbReference>
<dbReference type="OrthoDB" id="9805316at2"/>
<comment type="cofactor">
    <cofactor evidence="1">
        <name>Mg(2+)</name>
        <dbReference type="ChEBI" id="CHEBI:18420"/>
    </cofactor>
</comment>
<evidence type="ECO:0000256" key="1">
    <source>
        <dbReference type="ARBA" id="ARBA00001946"/>
    </source>
</evidence>
<dbReference type="InterPro" id="IPR053378">
    <property type="entry name" value="Prenyl_diphosphate_synthase"/>
</dbReference>
<dbReference type="InterPro" id="IPR008949">
    <property type="entry name" value="Isoprenoid_synthase_dom_sf"/>
</dbReference>
<evidence type="ECO:0000256" key="4">
    <source>
        <dbReference type="ARBA" id="ARBA00015100"/>
    </source>
</evidence>
<dbReference type="RefSeq" id="WP_160643815.1">
    <property type="nucleotide sequence ID" value="NZ_SIJB01000004.1"/>
</dbReference>
<reference evidence="13 14" key="1">
    <citation type="submission" date="2019-01" db="EMBL/GenBank/DDBJ databases">
        <title>Chengkuizengella sp. nov., isolated from deep-sea sediment of East Pacific Ocean.</title>
        <authorList>
            <person name="Yang J."/>
            <person name="Lai Q."/>
            <person name="Shao Z."/>
        </authorList>
    </citation>
    <scope>NUCLEOTIDE SEQUENCE [LARGE SCALE GENOMIC DNA]</scope>
    <source>
        <strain evidence="13 14">YPA3-1-1</strain>
    </source>
</reference>
<dbReference type="SUPFAM" id="SSF48576">
    <property type="entry name" value="Terpenoid synthases"/>
    <property type="match status" value="1"/>
</dbReference>
<comment type="similarity">
    <text evidence="2 12">Belongs to the FPP/GGPP synthase family.</text>
</comment>
<comment type="catalytic activity">
    <reaction evidence="11">
        <text>isopentenyl diphosphate + (2E)-geranyl diphosphate = (2E,6E)-farnesyl diphosphate + diphosphate</text>
        <dbReference type="Rhea" id="RHEA:19361"/>
        <dbReference type="ChEBI" id="CHEBI:33019"/>
        <dbReference type="ChEBI" id="CHEBI:58057"/>
        <dbReference type="ChEBI" id="CHEBI:128769"/>
        <dbReference type="ChEBI" id="CHEBI:175763"/>
        <dbReference type="EC" id="2.5.1.10"/>
    </reaction>
</comment>
<dbReference type="PANTHER" id="PTHR43281">
    <property type="entry name" value="FARNESYL DIPHOSPHATE SYNTHASE"/>
    <property type="match status" value="1"/>
</dbReference>
<name>A0A6N9PX89_9BACL</name>
<dbReference type="Proteomes" id="UP000448943">
    <property type="component" value="Unassembled WGS sequence"/>
</dbReference>
<dbReference type="PROSITE" id="PS00444">
    <property type="entry name" value="POLYPRENYL_SYNTHASE_2"/>
    <property type="match status" value="1"/>
</dbReference>
<keyword evidence="7" id="KW-0460">Magnesium</keyword>
<dbReference type="GO" id="GO:0046872">
    <property type="term" value="F:metal ion binding"/>
    <property type="evidence" value="ECO:0007669"/>
    <property type="project" value="UniProtKB-KW"/>
</dbReference>
<evidence type="ECO:0000256" key="6">
    <source>
        <dbReference type="ARBA" id="ARBA00022723"/>
    </source>
</evidence>
<evidence type="ECO:0000256" key="5">
    <source>
        <dbReference type="ARBA" id="ARBA00022679"/>
    </source>
</evidence>
<dbReference type="Pfam" id="PF00348">
    <property type="entry name" value="polyprenyl_synt"/>
    <property type="match status" value="1"/>
</dbReference>
<evidence type="ECO:0000313" key="14">
    <source>
        <dbReference type="Proteomes" id="UP000448943"/>
    </source>
</evidence>
<sequence>MNTITDFISYYGQEVEKELKHIFPKDWVIPERLEEAMSYSLFAGGKRMRPILTIAALESLNGPISSILPAAAAIEMIHTYSLIHDDLPAMDDDDYRRGKLTNHKVYGEAIAILAGDALLTHAFYVISNSLRMKEVPAEQILNLVEELSAYAGPKGMVGGQVDDMDGEQGITNIHQLEKIHIHKTGDLIVFSLRAGGHIAGANAEQLKALASFGYKIGLAFQIQDDILDIIGDEQKLGKPVLSDENSKKVTYPYLIGLDACIEKVKQLTEEAKQDITKANFPNPSRLLEIADFLMHREH</sequence>
<evidence type="ECO:0000256" key="9">
    <source>
        <dbReference type="ARBA" id="ARBA00032380"/>
    </source>
</evidence>
<evidence type="ECO:0000256" key="11">
    <source>
        <dbReference type="ARBA" id="ARBA00049399"/>
    </source>
</evidence>
<accession>A0A6N9PX89</accession>